<protein>
    <submittedName>
        <fullName evidence="1">Uncharacterized protein</fullName>
    </submittedName>
</protein>
<evidence type="ECO:0000313" key="2">
    <source>
        <dbReference type="Proteomes" id="UP001311232"/>
    </source>
</evidence>
<reference evidence="1 2" key="1">
    <citation type="submission" date="2021-06" db="EMBL/GenBank/DDBJ databases">
        <authorList>
            <person name="Palmer J.M."/>
        </authorList>
    </citation>
    <scope>NUCLEOTIDE SEQUENCE [LARGE SCALE GENOMIC DNA]</scope>
    <source>
        <strain evidence="1 2">MEX-2019</strain>
        <tissue evidence="1">Muscle</tissue>
    </source>
</reference>
<organism evidence="1 2">
    <name type="scientific">Crenichthys baileyi</name>
    <name type="common">White River springfish</name>
    <dbReference type="NCBI Taxonomy" id="28760"/>
    <lineage>
        <taxon>Eukaryota</taxon>
        <taxon>Metazoa</taxon>
        <taxon>Chordata</taxon>
        <taxon>Craniata</taxon>
        <taxon>Vertebrata</taxon>
        <taxon>Euteleostomi</taxon>
        <taxon>Actinopterygii</taxon>
        <taxon>Neopterygii</taxon>
        <taxon>Teleostei</taxon>
        <taxon>Neoteleostei</taxon>
        <taxon>Acanthomorphata</taxon>
        <taxon>Ovalentaria</taxon>
        <taxon>Atherinomorphae</taxon>
        <taxon>Cyprinodontiformes</taxon>
        <taxon>Goodeidae</taxon>
        <taxon>Crenichthys</taxon>
    </lineage>
</organism>
<dbReference type="EMBL" id="JAHHUM010002402">
    <property type="protein sequence ID" value="KAK5603791.1"/>
    <property type="molecule type" value="Genomic_DNA"/>
</dbReference>
<name>A0AAV9R1Y2_9TELE</name>
<sequence>MATAVNVGVDKENPKLCPCGNKMSLWDTHSVCAACLGVVHARTALTSTEECIHCASFPPCSRASPSWAHTDPQLMPSTFPLLQTDEVCDGLAISRSFPEGDGDEDGAELDDSELMLSDDEDEDSTILVSRRGAVSPEPGCANVWPQELLDAVTWRDKPYTERHPIAGGSLLDCEGMEAHGLHQMPPVEPLVVSHLHPKTSYSSTAASLPFKTDRF</sequence>
<evidence type="ECO:0000313" key="1">
    <source>
        <dbReference type="EMBL" id="KAK5603791.1"/>
    </source>
</evidence>
<gene>
    <name evidence="1" type="ORF">CRENBAI_000940</name>
</gene>
<dbReference type="AlphaFoldDB" id="A0AAV9R1Y2"/>
<keyword evidence="2" id="KW-1185">Reference proteome</keyword>
<dbReference type="Proteomes" id="UP001311232">
    <property type="component" value="Unassembled WGS sequence"/>
</dbReference>
<proteinExistence type="predicted"/>
<accession>A0AAV9R1Y2</accession>
<comment type="caution">
    <text evidence="1">The sequence shown here is derived from an EMBL/GenBank/DDBJ whole genome shotgun (WGS) entry which is preliminary data.</text>
</comment>